<evidence type="ECO:0000313" key="12">
    <source>
        <dbReference type="Proteomes" id="UP000236316"/>
    </source>
</evidence>
<keyword evidence="3" id="KW-0436">Ligase</keyword>
<feature type="domain" description="DALR anticodon binding" evidence="10">
    <location>
        <begin position="489"/>
        <end position="605"/>
    </location>
</feature>
<dbReference type="RefSeq" id="YP_009448418.1">
    <property type="nucleotide sequence ID" value="NC_036594.1"/>
</dbReference>
<dbReference type="PRINTS" id="PR01038">
    <property type="entry name" value="TRNASYNTHARG"/>
</dbReference>
<dbReference type="InterPro" id="IPR001278">
    <property type="entry name" value="Arg-tRNA-ligase"/>
</dbReference>
<accession>A0A2I2L3K1</accession>
<evidence type="ECO:0000256" key="1">
    <source>
        <dbReference type="ARBA" id="ARBA00005594"/>
    </source>
</evidence>
<name>A0A2I2L3K1_9VIRU</name>
<evidence type="ECO:0000256" key="2">
    <source>
        <dbReference type="ARBA" id="ARBA00012837"/>
    </source>
</evidence>
<dbReference type="EC" id="6.1.1.19" evidence="2"/>
<evidence type="ECO:0000256" key="8">
    <source>
        <dbReference type="ARBA" id="ARBA00049339"/>
    </source>
</evidence>
<evidence type="ECO:0000256" key="4">
    <source>
        <dbReference type="ARBA" id="ARBA00022741"/>
    </source>
</evidence>
<dbReference type="PANTHER" id="PTHR11956:SF11">
    <property type="entry name" value="ARGININE--TRNA LIGASE, MITOCHONDRIAL-RELATED"/>
    <property type="match status" value="1"/>
</dbReference>
<dbReference type="PANTHER" id="PTHR11956">
    <property type="entry name" value="ARGINYL-TRNA SYNTHETASE"/>
    <property type="match status" value="1"/>
</dbReference>
<evidence type="ECO:0000259" key="10">
    <source>
        <dbReference type="SMART" id="SM00836"/>
    </source>
</evidence>
<dbReference type="OrthoDB" id="29787at10239"/>
<comment type="catalytic activity">
    <reaction evidence="8">
        <text>tRNA(Arg) + L-arginine + ATP = L-arginyl-tRNA(Arg) + AMP + diphosphate</text>
        <dbReference type="Rhea" id="RHEA:20301"/>
        <dbReference type="Rhea" id="RHEA-COMP:9658"/>
        <dbReference type="Rhea" id="RHEA-COMP:9673"/>
        <dbReference type="ChEBI" id="CHEBI:30616"/>
        <dbReference type="ChEBI" id="CHEBI:32682"/>
        <dbReference type="ChEBI" id="CHEBI:33019"/>
        <dbReference type="ChEBI" id="CHEBI:78442"/>
        <dbReference type="ChEBI" id="CHEBI:78513"/>
        <dbReference type="ChEBI" id="CHEBI:456215"/>
        <dbReference type="EC" id="6.1.1.19"/>
    </reaction>
</comment>
<gene>
    <name evidence="11" type="ORF">ORPV_212</name>
</gene>
<dbReference type="InterPro" id="IPR009080">
    <property type="entry name" value="tRNAsynth_Ia_anticodon-bd"/>
</dbReference>
<dbReference type="InterPro" id="IPR008909">
    <property type="entry name" value="DALR_anticod-bd"/>
</dbReference>
<evidence type="ECO:0000313" key="11">
    <source>
        <dbReference type="EMBL" id="SNW62116.1"/>
    </source>
</evidence>
<dbReference type="Gene3D" id="3.40.50.620">
    <property type="entry name" value="HUPs"/>
    <property type="match status" value="1"/>
</dbReference>
<dbReference type="PROSITE" id="PS00178">
    <property type="entry name" value="AA_TRNA_LIGASE_I"/>
    <property type="match status" value="1"/>
</dbReference>
<dbReference type="InterPro" id="IPR014729">
    <property type="entry name" value="Rossmann-like_a/b/a_fold"/>
</dbReference>
<dbReference type="NCBIfam" id="TIGR00456">
    <property type="entry name" value="argS"/>
    <property type="match status" value="1"/>
</dbReference>
<dbReference type="Pfam" id="PF05746">
    <property type="entry name" value="DALR_1"/>
    <property type="match status" value="1"/>
</dbReference>
<dbReference type="FunFam" id="1.10.730.10:FF:000006">
    <property type="entry name" value="Arginyl-tRNA synthetase 2, mitochondrial"/>
    <property type="match status" value="1"/>
</dbReference>
<organism evidence="11">
    <name type="scientific">Orpheovirus IHUMI-LCC2</name>
    <dbReference type="NCBI Taxonomy" id="2023057"/>
    <lineage>
        <taxon>Viruses</taxon>
        <taxon>Varidnaviria</taxon>
        <taxon>Bamfordvirae</taxon>
        <taxon>Nucleocytoviricota</taxon>
        <taxon>Megaviricetes</taxon>
        <taxon>Pimascovirales</taxon>
        <taxon>Ocovirineae</taxon>
        <taxon>Orpheoviridae</taxon>
        <taxon>Alphaorpheovirus</taxon>
        <taxon>Alphaorpheovirus massiliense</taxon>
    </lineage>
</organism>
<dbReference type="SUPFAM" id="SSF52374">
    <property type="entry name" value="Nucleotidylyl transferase"/>
    <property type="match status" value="1"/>
</dbReference>
<dbReference type="Proteomes" id="UP000236316">
    <property type="component" value="Segment"/>
</dbReference>
<dbReference type="InterPro" id="IPR035684">
    <property type="entry name" value="ArgRS_core"/>
</dbReference>
<proteinExistence type="inferred from homology"/>
<comment type="similarity">
    <text evidence="1">Belongs to the class-I aminoacyl-tRNA synthetase family.</text>
</comment>
<evidence type="ECO:0000256" key="3">
    <source>
        <dbReference type="ARBA" id="ARBA00022598"/>
    </source>
</evidence>
<dbReference type="InterPro" id="IPR001412">
    <property type="entry name" value="aa-tRNA-synth_I_CS"/>
</dbReference>
<dbReference type="EMBL" id="LT906555">
    <property type="protein sequence ID" value="SNW62116.1"/>
    <property type="molecule type" value="Genomic_DNA"/>
</dbReference>
<dbReference type="KEGG" id="vg:35381976"/>
<dbReference type="GO" id="GO:0005524">
    <property type="term" value="F:ATP binding"/>
    <property type="evidence" value="ECO:0007669"/>
    <property type="project" value="UniProtKB-KW"/>
</dbReference>
<sequence>MSIHLYKKEIAYQLSKLFSLHEDVILPLLFNSKELGYHISLSLAKLKSHGINCIDNYNINLLQSNNIVKEWHLSEYKSKNEEIMYNIEVKVNQSLYIQEILRKIYNMGNKYGSMERAKEQKIIIEYSSPNIAKPFHAGHLRSTIIGNFIKQLYKFEGANTVSINYLGDWGKQYGLLALGFQKYGSRQELINKPIRHLYDVYVKINKDACISEEKKAKKQNRKANLNKNDDSDIDDEKLNAGKEIQDKAREYFKKMEEGDEESLKLWEEFKGLSIEEYKKIYGRLGIEFDVYTGESEQTESMKGAMEVMKEKGLIKNGDNGEQMIDLDEYKLGKALVKKKDGTTLYLTRDIGAALSRYEEYKFDKMIYVVASAQDHHFKQLFKILELMGREEVASRCQHVNFGLVQGMSTRNGTVVFLEDMLNMSQEVMLTKMKENVKGKLDEIEDVKEVSDKIGLSAIIVGDLSAKRQKDYKFNETRIMSFEGYTGPYLQYAHARLCNMMEKNANVEITDVINYDLLCENEVYKLVNHLDSFEGVIGLCLETLEPNTLVTYLMELASLISSCHQKLWIIGQEVEVSKARMLLFHSAKTVLCTGMKILGLTPITKM</sequence>
<keyword evidence="7 11" id="KW-0030">Aminoacyl-tRNA synthetase</keyword>
<evidence type="ECO:0000256" key="9">
    <source>
        <dbReference type="SAM" id="MobiDB-lite"/>
    </source>
</evidence>
<evidence type="ECO:0000256" key="6">
    <source>
        <dbReference type="ARBA" id="ARBA00022917"/>
    </source>
</evidence>
<dbReference type="GeneID" id="35381976"/>
<dbReference type="GO" id="GO:0004814">
    <property type="term" value="F:arginine-tRNA ligase activity"/>
    <property type="evidence" value="ECO:0007669"/>
    <property type="project" value="UniProtKB-EC"/>
</dbReference>
<keyword evidence="6" id="KW-0648">Protein biosynthesis</keyword>
<dbReference type="Gene3D" id="1.10.730.10">
    <property type="entry name" value="Isoleucyl-tRNA Synthetase, Domain 1"/>
    <property type="match status" value="1"/>
</dbReference>
<reference evidence="11" key="1">
    <citation type="submission" date="2017-08" db="EMBL/GenBank/DDBJ databases">
        <authorList>
            <consortium name="Urmite Genomes"/>
        </authorList>
    </citation>
    <scope>NUCLEOTIDE SEQUENCE [LARGE SCALE GENOMIC DNA]</scope>
    <source>
        <strain evidence="11">IHUMI-LCC2</strain>
    </source>
</reference>
<keyword evidence="5" id="KW-0067">ATP-binding</keyword>
<evidence type="ECO:0000256" key="7">
    <source>
        <dbReference type="ARBA" id="ARBA00023146"/>
    </source>
</evidence>
<protein>
    <recommendedName>
        <fullName evidence="2">arginine--tRNA ligase</fullName>
        <ecNumber evidence="2">6.1.1.19</ecNumber>
    </recommendedName>
</protein>
<dbReference type="SMART" id="SM00836">
    <property type="entry name" value="DALR_1"/>
    <property type="match status" value="1"/>
</dbReference>
<keyword evidence="4" id="KW-0547">Nucleotide-binding</keyword>
<feature type="region of interest" description="Disordered" evidence="9">
    <location>
        <begin position="215"/>
        <end position="239"/>
    </location>
</feature>
<evidence type="ECO:0000256" key="5">
    <source>
        <dbReference type="ARBA" id="ARBA00022840"/>
    </source>
</evidence>
<dbReference type="SUPFAM" id="SSF47323">
    <property type="entry name" value="Anticodon-binding domain of a subclass of class I aminoacyl-tRNA synthetases"/>
    <property type="match status" value="1"/>
</dbReference>
<dbReference type="Pfam" id="PF00750">
    <property type="entry name" value="tRNA-synt_1d"/>
    <property type="match status" value="1"/>
</dbReference>
<keyword evidence="12" id="KW-1185">Reference proteome</keyword>